<evidence type="ECO:0000313" key="3">
    <source>
        <dbReference type="Proteomes" id="UP000577891"/>
    </source>
</evidence>
<gene>
    <name evidence="2" type="ORF">HLH35_08800</name>
</gene>
<dbReference type="RefSeq" id="WP_182978796.1">
    <property type="nucleotide sequence ID" value="NZ_JABEQE010000006.1"/>
</dbReference>
<name>A0A7W4J011_9PROT</name>
<evidence type="ECO:0000313" key="2">
    <source>
        <dbReference type="EMBL" id="MBB2172220.1"/>
    </source>
</evidence>
<feature type="signal peptide" evidence="1">
    <location>
        <begin position="1"/>
        <end position="21"/>
    </location>
</feature>
<sequence>MRFRFGLALLAWLFMLSPAWAEEISVRGTVHPVVVSNLRRMQDTMDAIALKDGQPSGLHLHVAARLEPGDRPPEDAHLFLDTKRGPVSLFPEAGNELVPPLDEALAAENPNVVAALSPNQEIRFQATASVDRFPANRFTGQDARTWLSTLDRQISHKTGFLLSAFVPATKSLTVTLPPRSEFSVTENKKIFSLVRNQADRPYAFTFQPRLYPAEAVFSSTRPISGIAMVFPVPFSPWKRTE</sequence>
<feature type="chain" id="PRO_5030618368" evidence="1">
    <location>
        <begin position="22"/>
        <end position="241"/>
    </location>
</feature>
<organism evidence="2 3">
    <name type="scientific">Gluconacetobacter asukensis</name>
    <dbReference type="NCBI Taxonomy" id="1017181"/>
    <lineage>
        <taxon>Bacteria</taxon>
        <taxon>Pseudomonadati</taxon>
        <taxon>Pseudomonadota</taxon>
        <taxon>Alphaproteobacteria</taxon>
        <taxon>Acetobacterales</taxon>
        <taxon>Acetobacteraceae</taxon>
        <taxon>Gluconacetobacter</taxon>
    </lineage>
</organism>
<evidence type="ECO:0000256" key="1">
    <source>
        <dbReference type="SAM" id="SignalP"/>
    </source>
</evidence>
<dbReference type="EMBL" id="JABEQE010000006">
    <property type="protein sequence ID" value="MBB2172220.1"/>
    <property type="molecule type" value="Genomic_DNA"/>
</dbReference>
<comment type="caution">
    <text evidence="2">The sequence shown here is derived from an EMBL/GenBank/DDBJ whole genome shotgun (WGS) entry which is preliminary data.</text>
</comment>
<proteinExistence type="predicted"/>
<accession>A0A7W4J011</accession>
<keyword evidence="1" id="KW-0732">Signal</keyword>
<dbReference type="AlphaFoldDB" id="A0A7W4J011"/>
<reference evidence="2 3" key="1">
    <citation type="submission" date="2020-04" db="EMBL/GenBank/DDBJ databases">
        <title>Description of novel Gluconacetobacter.</title>
        <authorList>
            <person name="Sombolestani A."/>
        </authorList>
    </citation>
    <scope>NUCLEOTIDE SEQUENCE [LARGE SCALE GENOMIC DNA]</scope>
    <source>
        <strain evidence="2 3">LMG 27724</strain>
    </source>
</reference>
<protein>
    <submittedName>
        <fullName evidence="2">Uncharacterized protein</fullName>
    </submittedName>
</protein>
<dbReference type="Proteomes" id="UP000577891">
    <property type="component" value="Unassembled WGS sequence"/>
</dbReference>
<keyword evidence="3" id="KW-1185">Reference proteome</keyword>